<dbReference type="PANTHER" id="PTHR30065:SF8">
    <property type="entry name" value="FLAGELLAR BIOSYNTHETIC PROTEIN FLIR"/>
    <property type="match status" value="1"/>
</dbReference>
<proteinExistence type="inferred from homology"/>
<dbReference type="GO" id="GO:0005886">
    <property type="term" value="C:plasma membrane"/>
    <property type="evidence" value="ECO:0007669"/>
    <property type="project" value="UniProtKB-SubCell"/>
</dbReference>
<feature type="transmembrane region" description="Helical" evidence="10">
    <location>
        <begin position="12"/>
        <end position="31"/>
    </location>
</feature>
<dbReference type="NCBIfam" id="TIGR01400">
    <property type="entry name" value="fliR"/>
    <property type="match status" value="1"/>
</dbReference>
<feature type="transmembrane region" description="Helical" evidence="10">
    <location>
        <begin position="123"/>
        <end position="144"/>
    </location>
</feature>
<evidence type="ECO:0000256" key="5">
    <source>
        <dbReference type="ARBA" id="ARBA00022692"/>
    </source>
</evidence>
<keyword evidence="6 10" id="KW-1133">Transmembrane helix</keyword>
<keyword evidence="12" id="KW-1185">Reference proteome</keyword>
<reference evidence="11 12" key="1">
    <citation type="submission" date="2019-02" db="EMBL/GenBank/DDBJ databases">
        <title>Siculibacillus lacustris gen. nov., sp. nov., a new rosette-forming bacterium isolated from a freshwater crater lake (Lake St. Ana, Romania).</title>
        <authorList>
            <person name="Felfoldi T."/>
            <person name="Marton Z."/>
            <person name="Szabo A."/>
            <person name="Mentes A."/>
            <person name="Boka K."/>
            <person name="Marialigeti K."/>
            <person name="Mathe I."/>
            <person name="Koncz M."/>
            <person name="Schumann P."/>
            <person name="Toth E."/>
        </authorList>
    </citation>
    <scope>NUCLEOTIDE SEQUENCE [LARGE SCALE GENOMIC DNA]</scope>
    <source>
        <strain evidence="11 12">SA-279</strain>
    </source>
</reference>
<keyword evidence="5 10" id="KW-0812">Transmembrane</keyword>
<dbReference type="GO" id="GO:0006605">
    <property type="term" value="P:protein targeting"/>
    <property type="evidence" value="ECO:0007669"/>
    <property type="project" value="UniProtKB-UniRule"/>
</dbReference>
<evidence type="ECO:0000313" key="12">
    <source>
        <dbReference type="Proteomes" id="UP000292781"/>
    </source>
</evidence>
<keyword evidence="4 10" id="KW-1003">Cell membrane</keyword>
<keyword evidence="11" id="KW-0966">Cell projection</keyword>
<evidence type="ECO:0000256" key="7">
    <source>
        <dbReference type="ARBA" id="ARBA00023136"/>
    </source>
</evidence>
<dbReference type="PANTHER" id="PTHR30065">
    <property type="entry name" value="FLAGELLAR BIOSYNTHETIC PROTEIN FLIR"/>
    <property type="match status" value="1"/>
</dbReference>
<feature type="transmembrane region" description="Helical" evidence="10">
    <location>
        <begin position="37"/>
        <end position="55"/>
    </location>
</feature>
<name>A0A4Q9VQS4_9HYPH</name>
<dbReference type="OrthoDB" id="9779817at2"/>
<accession>A0A4Q9VQS4</accession>
<feature type="transmembrane region" description="Helical" evidence="10">
    <location>
        <begin position="90"/>
        <end position="111"/>
    </location>
</feature>
<evidence type="ECO:0000256" key="2">
    <source>
        <dbReference type="ARBA" id="ARBA00009772"/>
    </source>
</evidence>
<dbReference type="PRINTS" id="PR00953">
    <property type="entry name" value="TYPE3IMRPROT"/>
</dbReference>
<gene>
    <name evidence="11" type="primary">fliR</name>
    <name evidence="11" type="ORF">EYW49_09550</name>
</gene>
<dbReference type="AlphaFoldDB" id="A0A4Q9VQS4"/>
<evidence type="ECO:0000256" key="6">
    <source>
        <dbReference type="ARBA" id="ARBA00022989"/>
    </source>
</evidence>
<evidence type="ECO:0000256" key="4">
    <source>
        <dbReference type="ARBA" id="ARBA00022475"/>
    </source>
</evidence>
<keyword evidence="11" id="KW-0969">Cilium</keyword>
<sequence length="254" mass="26722">MTIRLLPEVAVLYMLVFARVAAIVMLLPGFGETAVPVRVRLGFALFLALVLHPAVSGLYPTGLSRNAPAAVTLLAGEIAIGLFLGMATRLLLAGAQVAGTTIATQLGLGFAMTVDPTQGSQGVIVGNFLSITAVTLIFVTDLHFPAIAAVTSSFELFRPGTWLPAGDFAQVTVQLVAESFKVGIQISAPFLAFGLIFNLGLGMLQKMMPQFQLFFVAMPLSIGAGLLLFGLVIGSAMLWYMDHVRDGLGRLVAG</sequence>
<keyword evidence="11" id="KW-0282">Flagellum</keyword>
<dbReference type="InterPro" id="IPR002010">
    <property type="entry name" value="T3SS_IM_R"/>
</dbReference>
<evidence type="ECO:0000256" key="8">
    <source>
        <dbReference type="ARBA" id="ARBA00023143"/>
    </source>
</evidence>
<organism evidence="11 12">
    <name type="scientific">Siculibacillus lacustris</name>
    <dbReference type="NCBI Taxonomy" id="1549641"/>
    <lineage>
        <taxon>Bacteria</taxon>
        <taxon>Pseudomonadati</taxon>
        <taxon>Pseudomonadota</taxon>
        <taxon>Alphaproteobacteria</taxon>
        <taxon>Hyphomicrobiales</taxon>
        <taxon>Ancalomicrobiaceae</taxon>
        <taxon>Siculibacillus</taxon>
    </lineage>
</organism>
<keyword evidence="7 10" id="KW-0472">Membrane</keyword>
<evidence type="ECO:0000256" key="1">
    <source>
        <dbReference type="ARBA" id="ARBA00002578"/>
    </source>
</evidence>
<feature type="transmembrane region" description="Helical" evidence="10">
    <location>
        <begin position="213"/>
        <end position="241"/>
    </location>
</feature>
<dbReference type="GO" id="GO:0044780">
    <property type="term" value="P:bacterial-type flagellum assembly"/>
    <property type="evidence" value="ECO:0007669"/>
    <property type="project" value="UniProtKB-UniRule"/>
</dbReference>
<feature type="transmembrane region" description="Helical" evidence="10">
    <location>
        <begin position="67"/>
        <end position="84"/>
    </location>
</feature>
<comment type="caution">
    <text evidence="11">The sequence shown here is derived from an EMBL/GenBank/DDBJ whole genome shotgun (WGS) entry which is preliminary data.</text>
</comment>
<dbReference type="InterPro" id="IPR006303">
    <property type="entry name" value="FliR"/>
</dbReference>
<dbReference type="EMBL" id="SJFN01000012">
    <property type="protein sequence ID" value="TBW38185.1"/>
    <property type="molecule type" value="Genomic_DNA"/>
</dbReference>
<dbReference type="Proteomes" id="UP000292781">
    <property type="component" value="Unassembled WGS sequence"/>
</dbReference>
<keyword evidence="8 10" id="KW-0975">Bacterial flagellum</keyword>
<dbReference type="RefSeq" id="WP_131308836.1">
    <property type="nucleotide sequence ID" value="NZ_SJFN01000012.1"/>
</dbReference>
<evidence type="ECO:0000256" key="9">
    <source>
        <dbReference type="NCBIfam" id="TIGR01400"/>
    </source>
</evidence>
<comment type="similarity">
    <text evidence="2 10">Belongs to the FliR/MopE/SpaR family.</text>
</comment>
<evidence type="ECO:0000256" key="3">
    <source>
        <dbReference type="ARBA" id="ARBA00021717"/>
    </source>
</evidence>
<comment type="function">
    <text evidence="1 10">Role in flagellar biosynthesis.</text>
</comment>
<evidence type="ECO:0000313" key="11">
    <source>
        <dbReference type="EMBL" id="TBW38185.1"/>
    </source>
</evidence>
<evidence type="ECO:0000256" key="10">
    <source>
        <dbReference type="RuleBase" id="RU362071"/>
    </source>
</evidence>
<feature type="transmembrane region" description="Helical" evidence="10">
    <location>
        <begin position="182"/>
        <end position="201"/>
    </location>
</feature>
<dbReference type="Pfam" id="PF01311">
    <property type="entry name" value="Bac_export_1"/>
    <property type="match status" value="1"/>
</dbReference>
<dbReference type="GO" id="GO:0009425">
    <property type="term" value="C:bacterial-type flagellum basal body"/>
    <property type="evidence" value="ECO:0007669"/>
    <property type="project" value="UniProtKB-SubCell"/>
</dbReference>
<comment type="subcellular location">
    <subcellularLocation>
        <location evidence="10">Cell membrane</location>
        <topology evidence="10">Multi-pass membrane protein</topology>
    </subcellularLocation>
    <subcellularLocation>
        <location evidence="10">Bacterial flagellum basal body</location>
    </subcellularLocation>
</comment>
<protein>
    <recommendedName>
        <fullName evidence="3 9">Flagellar biosynthetic protein FliR</fullName>
    </recommendedName>
</protein>